<dbReference type="InterPro" id="IPR001282">
    <property type="entry name" value="G6P_DH"/>
</dbReference>
<evidence type="ECO:0000259" key="11">
    <source>
        <dbReference type="Pfam" id="PF02781"/>
    </source>
</evidence>
<dbReference type="Gene3D" id="3.30.360.10">
    <property type="entry name" value="Dihydrodipicolinate Reductase, domain 2"/>
    <property type="match status" value="1"/>
</dbReference>
<dbReference type="GO" id="GO:0004345">
    <property type="term" value="F:glucose-6-phosphate dehydrogenase activity"/>
    <property type="evidence" value="ECO:0007669"/>
    <property type="project" value="UniProtKB-EC"/>
</dbReference>
<reference evidence="12 13" key="1">
    <citation type="submission" date="2016-07" db="EMBL/GenBank/DDBJ databases">
        <title>Pervasive Adenine N6-methylation of Active Genes in Fungi.</title>
        <authorList>
            <consortium name="DOE Joint Genome Institute"/>
            <person name="Mondo S.J."/>
            <person name="Dannebaum R.O."/>
            <person name="Kuo R.C."/>
            <person name="Labutti K."/>
            <person name="Haridas S."/>
            <person name="Kuo A."/>
            <person name="Salamov A."/>
            <person name="Ahrendt S.R."/>
            <person name="Lipzen A."/>
            <person name="Sullivan W."/>
            <person name="Andreopoulos W.B."/>
            <person name="Clum A."/>
            <person name="Lindquist E."/>
            <person name="Daum C."/>
            <person name="Ramamoorthy G.K."/>
            <person name="Gryganskyi A."/>
            <person name="Culley D."/>
            <person name="Magnuson J.K."/>
            <person name="James T.Y."/>
            <person name="O'Malley M.A."/>
            <person name="Stajich J.E."/>
            <person name="Spatafora J.W."/>
            <person name="Visel A."/>
            <person name="Grigoriev I.V."/>
        </authorList>
    </citation>
    <scope>NUCLEOTIDE SEQUENCE [LARGE SCALE GENOMIC DNA]</scope>
    <source>
        <strain evidence="12 13">NRRL 2496</strain>
    </source>
</reference>
<dbReference type="EC" id="1.1.1.49" evidence="3 9"/>
<evidence type="ECO:0000256" key="3">
    <source>
        <dbReference type="ARBA" id="ARBA00013019"/>
    </source>
</evidence>
<comment type="catalytic activity">
    <reaction evidence="9">
        <text>D-glucose 6-phosphate + NADP(+) = 6-phospho-D-glucono-1,5-lactone + NADPH + H(+)</text>
        <dbReference type="Rhea" id="RHEA:15841"/>
        <dbReference type="ChEBI" id="CHEBI:15378"/>
        <dbReference type="ChEBI" id="CHEBI:57783"/>
        <dbReference type="ChEBI" id="CHEBI:57955"/>
        <dbReference type="ChEBI" id="CHEBI:58349"/>
        <dbReference type="ChEBI" id="CHEBI:61548"/>
        <dbReference type="EC" id="1.1.1.49"/>
    </reaction>
</comment>
<dbReference type="Pfam" id="PF00479">
    <property type="entry name" value="G6PD_N"/>
    <property type="match status" value="1"/>
</dbReference>
<dbReference type="STRING" id="13706.A0A1X2H6P1"/>
<evidence type="ECO:0000313" key="13">
    <source>
        <dbReference type="Proteomes" id="UP000242180"/>
    </source>
</evidence>
<dbReference type="InterPro" id="IPR019796">
    <property type="entry name" value="G6P_DH_AS"/>
</dbReference>
<sequence>MAAADQKELQDAVDQQMKGAVTVIVFGASGDLAGKKTYPALYNLYRTGFMPKDTHIIGYARSKLDHDEYIRRITAHIKDKDKEEEFIKMTDYVSGKYDEDESFQKLNERIEELEEKRGLKPGQKNRIFYMALPPSVFEPVAEGLRKFVYGRKEDGHSRIVIEKPFGKDTESCTELLNNIKKLFAEEEVYRIDHYLGKEMVKNIMTLRFANMFLRPMWCAESIDNVQITLKEPFGTEGRGGYFDEYNIIRDVMQNHLLQVMSLIAMEKPKGSDPESIRDAKVELLRCVQPVKLHDTLLGQYVAANGKPGYKDDDTVPKDSICPTFAAMVLFINNKRWQDVPFIMKAGKALDNTKVEVRIQFKDMPSGIYEEAVRNELVIRIQPDEAMYFKFNSKNPGLSKRVITTDLDLTYKDRYKDMRIPDAYETLILDVLRSDHANFVRDDELDAAWKIFTPLLHQIDRDHIQPHTYPYGSRGPKDLDCFCKRYGVQRRGDVPYEWPVQSLAK</sequence>
<dbReference type="SUPFAM" id="SSF55347">
    <property type="entry name" value="Glyceraldehyde-3-phosphate dehydrogenase-like, C-terminal domain"/>
    <property type="match status" value="1"/>
</dbReference>
<feature type="domain" description="Glucose-6-phosphate dehydrogenase C-terminal" evidence="11">
    <location>
        <begin position="204"/>
        <end position="487"/>
    </location>
</feature>
<dbReference type="GO" id="GO:0050661">
    <property type="term" value="F:NADP binding"/>
    <property type="evidence" value="ECO:0007669"/>
    <property type="project" value="InterPro"/>
</dbReference>
<dbReference type="InterPro" id="IPR022675">
    <property type="entry name" value="G6P_DH_C"/>
</dbReference>
<evidence type="ECO:0000256" key="1">
    <source>
        <dbReference type="ARBA" id="ARBA00004937"/>
    </source>
</evidence>
<dbReference type="PIRSF" id="PIRSF000110">
    <property type="entry name" value="G6PD"/>
    <property type="match status" value="1"/>
</dbReference>
<dbReference type="InParanoid" id="A0A1X2H6P1"/>
<dbReference type="EMBL" id="MCGN01000008">
    <property type="protein sequence ID" value="ORY94148.1"/>
    <property type="molecule type" value="Genomic_DNA"/>
</dbReference>
<name>A0A1X2H6P1_SYNRA</name>
<proteinExistence type="inferred from homology"/>
<keyword evidence="6 9" id="KW-0521">NADP</keyword>
<dbReference type="Pfam" id="PF02781">
    <property type="entry name" value="G6PD_C"/>
    <property type="match status" value="1"/>
</dbReference>
<comment type="caution">
    <text evidence="12">The sequence shown here is derived from an EMBL/GenBank/DDBJ whole genome shotgun (WGS) entry which is preliminary data.</text>
</comment>
<dbReference type="OrthoDB" id="60984at2759"/>
<dbReference type="GO" id="GO:0009051">
    <property type="term" value="P:pentose-phosphate shunt, oxidative branch"/>
    <property type="evidence" value="ECO:0007669"/>
    <property type="project" value="TreeGrafter"/>
</dbReference>
<evidence type="ECO:0000256" key="9">
    <source>
        <dbReference type="RuleBase" id="RU362120"/>
    </source>
</evidence>
<evidence type="ECO:0000256" key="5">
    <source>
        <dbReference type="ARBA" id="ARBA00022526"/>
    </source>
</evidence>
<evidence type="ECO:0000256" key="7">
    <source>
        <dbReference type="ARBA" id="ARBA00023002"/>
    </source>
</evidence>
<dbReference type="Gene3D" id="3.40.50.720">
    <property type="entry name" value="NAD(P)-binding Rossmann-like Domain"/>
    <property type="match status" value="1"/>
</dbReference>
<dbReference type="OMA" id="PAHYLAI"/>
<keyword evidence="8 9" id="KW-0119">Carbohydrate metabolism</keyword>
<dbReference type="PANTHER" id="PTHR23429">
    <property type="entry name" value="GLUCOSE-6-PHOSPHATE 1-DEHYDROGENASE G6PD"/>
    <property type="match status" value="1"/>
</dbReference>
<dbReference type="GO" id="GO:0005829">
    <property type="term" value="C:cytosol"/>
    <property type="evidence" value="ECO:0007669"/>
    <property type="project" value="TreeGrafter"/>
</dbReference>
<dbReference type="NCBIfam" id="TIGR00871">
    <property type="entry name" value="zwf"/>
    <property type="match status" value="1"/>
</dbReference>
<feature type="domain" description="Glucose-6-phosphate dehydrogenase NAD-binding" evidence="10">
    <location>
        <begin position="24"/>
        <end position="202"/>
    </location>
</feature>
<comment type="pathway">
    <text evidence="1 9">Carbohydrate degradation; pentose phosphate pathway; D-ribulose 5-phosphate from D-glucose 6-phosphate (oxidative stage): step 1/3.</text>
</comment>
<evidence type="ECO:0000259" key="10">
    <source>
        <dbReference type="Pfam" id="PF00479"/>
    </source>
</evidence>
<dbReference type="InterPro" id="IPR022674">
    <property type="entry name" value="G6P_DH_NAD-bd"/>
</dbReference>
<dbReference type="UniPathway" id="UPA00115">
    <property type="reaction ID" value="UER00408"/>
</dbReference>
<dbReference type="PRINTS" id="PR00079">
    <property type="entry name" value="G6PDHDRGNASE"/>
</dbReference>
<keyword evidence="5 9" id="KW-0313">Glucose metabolism</keyword>
<protein>
    <recommendedName>
        <fullName evidence="4 9">Glucose-6-phosphate 1-dehydrogenase</fullName>
        <ecNumber evidence="3 9">1.1.1.49</ecNumber>
    </recommendedName>
</protein>
<dbReference type="PANTHER" id="PTHR23429:SF0">
    <property type="entry name" value="GLUCOSE-6-PHOSPHATE 1-DEHYDROGENASE"/>
    <property type="match status" value="1"/>
</dbReference>
<comment type="similarity">
    <text evidence="2 9">Belongs to the glucose-6-phosphate dehydrogenase family.</text>
</comment>
<evidence type="ECO:0000256" key="6">
    <source>
        <dbReference type="ARBA" id="ARBA00022857"/>
    </source>
</evidence>
<keyword evidence="7 9" id="KW-0560">Oxidoreductase</keyword>
<keyword evidence="13" id="KW-1185">Reference proteome</keyword>
<dbReference type="AlphaFoldDB" id="A0A1X2H6P1"/>
<dbReference type="GO" id="GO:0006006">
    <property type="term" value="P:glucose metabolic process"/>
    <property type="evidence" value="ECO:0007669"/>
    <property type="project" value="UniProtKB-KW"/>
</dbReference>
<evidence type="ECO:0000313" key="12">
    <source>
        <dbReference type="EMBL" id="ORY94148.1"/>
    </source>
</evidence>
<gene>
    <name evidence="12" type="ORF">BCR43DRAFT_532153</name>
</gene>
<organism evidence="12 13">
    <name type="scientific">Syncephalastrum racemosum</name>
    <name type="common">Filamentous fungus</name>
    <dbReference type="NCBI Taxonomy" id="13706"/>
    <lineage>
        <taxon>Eukaryota</taxon>
        <taxon>Fungi</taxon>
        <taxon>Fungi incertae sedis</taxon>
        <taxon>Mucoromycota</taxon>
        <taxon>Mucoromycotina</taxon>
        <taxon>Mucoromycetes</taxon>
        <taxon>Mucorales</taxon>
        <taxon>Syncephalastraceae</taxon>
        <taxon>Syncephalastrum</taxon>
    </lineage>
</organism>
<evidence type="ECO:0000256" key="4">
    <source>
        <dbReference type="ARBA" id="ARBA00020444"/>
    </source>
</evidence>
<dbReference type="HAMAP" id="MF_00966">
    <property type="entry name" value="G6PD"/>
    <property type="match status" value="1"/>
</dbReference>
<dbReference type="PROSITE" id="PS00069">
    <property type="entry name" value="G6P_DEHYDROGENASE"/>
    <property type="match status" value="1"/>
</dbReference>
<dbReference type="InterPro" id="IPR036291">
    <property type="entry name" value="NAD(P)-bd_dom_sf"/>
</dbReference>
<evidence type="ECO:0000256" key="8">
    <source>
        <dbReference type="ARBA" id="ARBA00023277"/>
    </source>
</evidence>
<dbReference type="FunCoup" id="A0A1X2H6P1">
    <property type="interactions" value="392"/>
</dbReference>
<accession>A0A1X2H6P1</accession>
<dbReference type="SUPFAM" id="SSF51735">
    <property type="entry name" value="NAD(P)-binding Rossmann-fold domains"/>
    <property type="match status" value="1"/>
</dbReference>
<comment type="function">
    <text evidence="9">Catalyzes the rate-limiting step of the oxidative pentose-phosphate pathway, which represents a route for the dissimilation of carbohydrates besides glycolysis.</text>
</comment>
<dbReference type="Proteomes" id="UP000242180">
    <property type="component" value="Unassembled WGS sequence"/>
</dbReference>
<evidence type="ECO:0000256" key="2">
    <source>
        <dbReference type="ARBA" id="ARBA00009975"/>
    </source>
</evidence>